<dbReference type="PANTHER" id="PTHR11058:SF9">
    <property type="entry name" value="NADH-UBIQUINONE OXIDOREDUCTASE CHAIN 3"/>
    <property type="match status" value="1"/>
</dbReference>
<dbReference type="Gene3D" id="1.20.58.1610">
    <property type="entry name" value="NADH:ubiquinone/plastoquinone oxidoreductase, chain 3"/>
    <property type="match status" value="1"/>
</dbReference>
<keyword evidence="9" id="KW-1278">Translocase</keyword>
<accession>G8HPB8</accession>
<evidence type="ECO:0000256" key="3">
    <source>
        <dbReference type="ARBA" id="ARBA00021007"/>
    </source>
</evidence>
<keyword evidence="7 9" id="KW-0472">Membrane</keyword>
<keyword evidence="9" id="KW-0249">Electron transport</keyword>
<dbReference type="InterPro" id="IPR038430">
    <property type="entry name" value="NDAH_ubi_oxred_su3_sf"/>
</dbReference>
<proteinExistence type="inferred from homology"/>
<keyword evidence="9" id="KW-0679">Respiratory chain</keyword>
<evidence type="ECO:0000313" key="10">
    <source>
        <dbReference type="EMBL" id="AEQ93862.1"/>
    </source>
</evidence>
<evidence type="ECO:0000256" key="2">
    <source>
        <dbReference type="ARBA" id="ARBA00008472"/>
    </source>
</evidence>
<keyword evidence="6 9" id="KW-1133">Transmembrane helix</keyword>
<comment type="subcellular location">
    <subcellularLocation>
        <location evidence="1">Membrane</location>
    </subcellularLocation>
    <subcellularLocation>
        <location evidence="9">Mitochondrion membrane</location>
        <topology evidence="9">Multi-pass membrane protein</topology>
    </subcellularLocation>
</comment>
<evidence type="ECO:0000256" key="8">
    <source>
        <dbReference type="ARBA" id="ARBA00049551"/>
    </source>
</evidence>
<evidence type="ECO:0000256" key="4">
    <source>
        <dbReference type="ARBA" id="ARBA00022448"/>
    </source>
</evidence>
<name>G8HPB8_9EUPU</name>
<organism evidence="10">
    <name type="scientific">Pedipes pedipes</name>
    <dbReference type="NCBI Taxonomy" id="999235"/>
    <lineage>
        <taxon>Eukaryota</taxon>
        <taxon>Metazoa</taxon>
        <taxon>Spiralia</taxon>
        <taxon>Lophotrochozoa</taxon>
        <taxon>Mollusca</taxon>
        <taxon>Gastropoda</taxon>
        <taxon>Heterobranchia</taxon>
        <taxon>Euthyneura</taxon>
        <taxon>Panpulmonata</taxon>
        <taxon>Eupulmonata</taxon>
        <taxon>Ellobiida</taxon>
        <taxon>Ellobioidea</taxon>
        <taxon>Ellobiidae</taxon>
        <taxon>Pedipes</taxon>
    </lineage>
</organism>
<feature type="transmembrane region" description="Helical" evidence="9">
    <location>
        <begin position="85"/>
        <end position="105"/>
    </location>
</feature>
<geneLocation type="mitochondrion" evidence="10"/>
<evidence type="ECO:0000256" key="5">
    <source>
        <dbReference type="ARBA" id="ARBA00022692"/>
    </source>
</evidence>
<keyword evidence="9" id="KW-0520">NAD</keyword>
<dbReference type="Pfam" id="PF00507">
    <property type="entry name" value="Oxidored_q4"/>
    <property type="match status" value="1"/>
</dbReference>
<keyword evidence="9" id="KW-0830">Ubiquinone</keyword>
<dbReference type="PANTHER" id="PTHR11058">
    <property type="entry name" value="NADH-UBIQUINONE OXIDOREDUCTASE CHAIN 3"/>
    <property type="match status" value="1"/>
</dbReference>
<comment type="catalytic activity">
    <reaction evidence="8 9">
        <text>a ubiquinone + NADH + 5 H(+)(in) = a ubiquinol + NAD(+) + 4 H(+)(out)</text>
        <dbReference type="Rhea" id="RHEA:29091"/>
        <dbReference type="Rhea" id="RHEA-COMP:9565"/>
        <dbReference type="Rhea" id="RHEA-COMP:9566"/>
        <dbReference type="ChEBI" id="CHEBI:15378"/>
        <dbReference type="ChEBI" id="CHEBI:16389"/>
        <dbReference type="ChEBI" id="CHEBI:17976"/>
        <dbReference type="ChEBI" id="CHEBI:57540"/>
        <dbReference type="ChEBI" id="CHEBI:57945"/>
        <dbReference type="EC" id="7.1.1.2"/>
    </reaction>
</comment>
<feature type="transmembrane region" description="Helical" evidence="9">
    <location>
        <begin position="56"/>
        <end position="79"/>
    </location>
</feature>
<dbReference type="GO" id="GO:0008137">
    <property type="term" value="F:NADH dehydrogenase (ubiquinone) activity"/>
    <property type="evidence" value="ECO:0007669"/>
    <property type="project" value="UniProtKB-UniRule"/>
</dbReference>
<dbReference type="EMBL" id="JN615140">
    <property type="protein sequence ID" value="AEQ93862.1"/>
    <property type="molecule type" value="Genomic_DNA"/>
</dbReference>
<comment type="function">
    <text evidence="9">Core subunit of the mitochondrial membrane respiratory chain NADH dehydrogenase (Complex I) which catalyzes electron transfer from NADH through the respiratory chain, using ubiquinone as an electron acceptor. Essential for the catalytic activity of complex I.</text>
</comment>
<keyword evidence="9 10" id="KW-0496">Mitochondrion</keyword>
<sequence>MLFMTFIFVFCLALIFLVLFVLLSFKHPFYQTQKMTAFECGFEPLSVMRSPYSARFFIIVVLFLVFDVEAALLLPIISSFMSGDSLSMCWALIFVLTILVGGLFHEWREGVLDWMSSFLSKLT</sequence>
<keyword evidence="4 9" id="KW-0813">Transport</keyword>
<dbReference type="InterPro" id="IPR000440">
    <property type="entry name" value="NADH_UbQ/plastoQ_OxRdtase_su3"/>
</dbReference>
<evidence type="ECO:0000256" key="1">
    <source>
        <dbReference type="ARBA" id="ARBA00004370"/>
    </source>
</evidence>
<dbReference type="EC" id="7.1.1.2" evidence="9"/>
<gene>
    <name evidence="10" type="primary">nad3</name>
</gene>
<dbReference type="GO" id="GO:0031966">
    <property type="term" value="C:mitochondrial membrane"/>
    <property type="evidence" value="ECO:0007669"/>
    <property type="project" value="UniProtKB-SubCell"/>
</dbReference>
<protein>
    <recommendedName>
        <fullName evidence="3 9">NADH-ubiquinone oxidoreductase chain 3</fullName>
        <ecNumber evidence="9">7.1.1.2</ecNumber>
    </recommendedName>
</protein>
<comment type="similarity">
    <text evidence="2 9">Belongs to the complex I subunit 3 family.</text>
</comment>
<reference evidence="10" key="2">
    <citation type="submission" date="2011-08" db="EMBL/GenBank/DDBJ databases">
        <authorList>
            <person name="Dayrat B."/>
        </authorList>
    </citation>
    <scope>NUCLEOTIDE SEQUENCE</scope>
</reference>
<keyword evidence="5 9" id="KW-0812">Transmembrane</keyword>
<evidence type="ECO:0000256" key="6">
    <source>
        <dbReference type="ARBA" id="ARBA00022989"/>
    </source>
</evidence>
<evidence type="ECO:0000256" key="7">
    <source>
        <dbReference type="ARBA" id="ARBA00023136"/>
    </source>
</evidence>
<feature type="transmembrane region" description="Helical" evidence="9">
    <location>
        <begin position="6"/>
        <end position="25"/>
    </location>
</feature>
<dbReference type="GO" id="GO:0030964">
    <property type="term" value="C:NADH dehydrogenase complex"/>
    <property type="evidence" value="ECO:0007669"/>
    <property type="project" value="TreeGrafter"/>
</dbReference>
<evidence type="ECO:0000256" key="9">
    <source>
        <dbReference type="RuleBase" id="RU003640"/>
    </source>
</evidence>
<reference evidence="10" key="1">
    <citation type="journal article" date="2011" name="BMC Evol. Biol.">
        <title>Ten new complete mitochondrial genomes of pulmonates (Mollusca: Gastropoda) and their impact on phylogenetic relationships.</title>
        <authorList>
            <person name="White T.R."/>
            <person name="Conrad M.M."/>
            <person name="Tseng R."/>
            <person name="Balayan S."/>
            <person name="Golding R."/>
            <person name="de Frias Martins A.M."/>
            <person name="Dayrat B.A."/>
        </authorList>
    </citation>
    <scope>NUCLEOTIDE SEQUENCE</scope>
</reference>
<dbReference type="AlphaFoldDB" id="G8HPB8"/>